<proteinExistence type="predicted"/>
<keyword evidence="3" id="KW-1185">Reference proteome</keyword>
<dbReference type="Proteomes" id="UP000288024">
    <property type="component" value="Unassembled WGS sequence"/>
</dbReference>
<evidence type="ECO:0000256" key="1">
    <source>
        <dbReference type="SAM" id="Phobius"/>
    </source>
</evidence>
<comment type="caution">
    <text evidence="2">The sequence shown here is derived from an EMBL/GenBank/DDBJ whole genome shotgun (WGS) entry which is preliminary data.</text>
</comment>
<evidence type="ECO:0000313" key="3">
    <source>
        <dbReference type="Proteomes" id="UP000288024"/>
    </source>
</evidence>
<dbReference type="Pfam" id="PF05437">
    <property type="entry name" value="AzlD"/>
    <property type="match status" value="1"/>
</dbReference>
<keyword evidence="1" id="KW-1133">Transmembrane helix</keyword>
<sequence>MSTTTEYLLLLVGCMLVTLIPRVLPFIVVRSFAVPKPVEKWLSYLPVCIFTGLIVENLITATNTGMQINWNVLLATIPTLLIAIWTKSLLTTVLAGVVLMALIRFFF</sequence>
<feature type="transmembrane region" description="Helical" evidence="1">
    <location>
        <begin position="72"/>
        <end position="103"/>
    </location>
</feature>
<name>A0A3S3SI45_9BACI</name>
<keyword evidence="1" id="KW-0812">Transmembrane</keyword>
<organism evidence="2 3">
    <name type="scientific">Niallia taxi</name>
    <dbReference type="NCBI Taxonomy" id="2499688"/>
    <lineage>
        <taxon>Bacteria</taxon>
        <taxon>Bacillati</taxon>
        <taxon>Bacillota</taxon>
        <taxon>Bacilli</taxon>
        <taxon>Bacillales</taxon>
        <taxon>Bacillaceae</taxon>
        <taxon>Niallia</taxon>
    </lineage>
</organism>
<dbReference type="InterPro" id="IPR008407">
    <property type="entry name" value="Brnchd-chn_aa_trnsp_AzlD"/>
</dbReference>
<dbReference type="RefSeq" id="WP_127740173.1">
    <property type="nucleotide sequence ID" value="NZ_CAJCKN010000003.1"/>
</dbReference>
<reference evidence="2 3" key="1">
    <citation type="submission" date="2019-01" db="EMBL/GenBank/DDBJ databases">
        <title>Bacillus sp. M5HDSG1-1, whole genome shotgun sequence.</title>
        <authorList>
            <person name="Tuo L."/>
        </authorList>
    </citation>
    <scope>NUCLEOTIDE SEQUENCE [LARGE SCALE GENOMIC DNA]</scope>
    <source>
        <strain evidence="2 3">M5HDSG1-1</strain>
    </source>
</reference>
<dbReference type="EMBL" id="RZTZ01000010">
    <property type="protein sequence ID" value="RVT59121.1"/>
    <property type="molecule type" value="Genomic_DNA"/>
</dbReference>
<dbReference type="GeneID" id="87617997"/>
<feature type="transmembrane region" description="Helical" evidence="1">
    <location>
        <begin position="41"/>
        <end position="60"/>
    </location>
</feature>
<evidence type="ECO:0000313" key="2">
    <source>
        <dbReference type="EMBL" id="RVT59121.1"/>
    </source>
</evidence>
<gene>
    <name evidence="2" type="ORF">EM808_20285</name>
</gene>
<keyword evidence="1" id="KW-0472">Membrane</keyword>
<accession>A0A3S3SI45</accession>
<protein>
    <submittedName>
        <fullName evidence="2">AzlD domain-containing protein</fullName>
    </submittedName>
</protein>
<dbReference type="AlphaFoldDB" id="A0A3S3SI45"/>